<dbReference type="Gene3D" id="1.25.40.10">
    <property type="entry name" value="Tetratricopeptide repeat domain"/>
    <property type="match status" value="1"/>
</dbReference>
<dbReference type="InterPro" id="IPR019734">
    <property type="entry name" value="TPR_rpt"/>
</dbReference>
<proteinExistence type="predicted"/>
<dbReference type="KEGG" id="fcy:FRACYDRAFT_259426"/>
<protein>
    <submittedName>
        <fullName evidence="2">Uncharacterized protein</fullName>
    </submittedName>
</protein>
<feature type="region of interest" description="Disordered" evidence="1">
    <location>
        <begin position="242"/>
        <end position="269"/>
    </location>
</feature>
<dbReference type="AlphaFoldDB" id="A0A1E7FZL0"/>
<evidence type="ECO:0000313" key="3">
    <source>
        <dbReference type="Proteomes" id="UP000095751"/>
    </source>
</evidence>
<accession>A0A1E7FZL0</accession>
<reference evidence="2 3" key="1">
    <citation type="submission" date="2016-09" db="EMBL/GenBank/DDBJ databases">
        <title>Extensive genetic diversity and differential bi-allelic expression allows diatom success in the polar Southern Ocean.</title>
        <authorList>
            <consortium name="DOE Joint Genome Institute"/>
            <person name="Mock T."/>
            <person name="Otillar R.P."/>
            <person name="Strauss J."/>
            <person name="Dupont C."/>
            <person name="Frickenhaus S."/>
            <person name="Maumus F."/>
            <person name="Mcmullan M."/>
            <person name="Sanges R."/>
            <person name="Schmutz J."/>
            <person name="Toseland A."/>
            <person name="Valas R."/>
            <person name="Veluchamy A."/>
            <person name="Ward B.J."/>
            <person name="Allen A."/>
            <person name="Barry K."/>
            <person name="Falciatore A."/>
            <person name="Ferrante M."/>
            <person name="Fortunato A.E."/>
            <person name="Gloeckner G."/>
            <person name="Gruber A."/>
            <person name="Hipkin R."/>
            <person name="Janech M."/>
            <person name="Kroth P."/>
            <person name="Leese F."/>
            <person name="Lindquist E."/>
            <person name="Lyon B.R."/>
            <person name="Martin J."/>
            <person name="Mayer C."/>
            <person name="Parker M."/>
            <person name="Quesneville H."/>
            <person name="Raymond J."/>
            <person name="Uhlig C."/>
            <person name="Valentin K.U."/>
            <person name="Worden A.Z."/>
            <person name="Armbrust E.V."/>
            <person name="Bowler C."/>
            <person name="Green B."/>
            <person name="Moulton V."/>
            <person name="Van Oosterhout C."/>
            <person name="Grigoriev I."/>
        </authorList>
    </citation>
    <scope>NUCLEOTIDE SEQUENCE [LARGE SCALE GENOMIC DNA]</scope>
    <source>
        <strain evidence="2 3">CCMP1102</strain>
    </source>
</reference>
<dbReference type="InParanoid" id="A0A1E7FZL0"/>
<organism evidence="2 3">
    <name type="scientific">Fragilariopsis cylindrus CCMP1102</name>
    <dbReference type="NCBI Taxonomy" id="635003"/>
    <lineage>
        <taxon>Eukaryota</taxon>
        <taxon>Sar</taxon>
        <taxon>Stramenopiles</taxon>
        <taxon>Ochrophyta</taxon>
        <taxon>Bacillariophyta</taxon>
        <taxon>Bacillariophyceae</taxon>
        <taxon>Bacillariophycidae</taxon>
        <taxon>Bacillariales</taxon>
        <taxon>Bacillariaceae</taxon>
        <taxon>Fragilariopsis</taxon>
    </lineage>
</organism>
<evidence type="ECO:0000256" key="1">
    <source>
        <dbReference type="SAM" id="MobiDB-lite"/>
    </source>
</evidence>
<dbReference type="OrthoDB" id="421121at2759"/>
<dbReference type="Pfam" id="PF13181">
    <property type="entry name" value="TPR_8"/>
    <property type="match status" value="1"/>
</dbReference>
<name>A0A1E7FZL0_9STRA</name>
<gene>
    <name evidence="2" type="ORF">FRACYDRAFT_259426</name>
</gene>
<keyword evidence="3" id="KW-1185">Reference proteome</keyword>
<dbReference type="EMBL" id="KV784353">
    <property type="protein sequence ID" value="OEU23592.1"/>
    <property type="molecule type" value="Genomic_DNA"/>
</dbReference>
<dbReference type="SUPFAM" id="SSF48452">
    <property type="entry name" value="TPR-like"/>
    <property type="match status" value="1"/>
</dbReference>
<evidence type="ECO:0000313" key="2">
    <source>
        <dbReference type="EMBL" id="OEU23592.1"/>
    </source>
</evidence>
<dbReference type="SMART" id="SM00028">
    <property type="entry name" value="TPR"/>
    <property type="match status" value="3"/>
</dbReference>
<sequence>MTRIGASFTSFVGWYCPIELTPLSSDSKKLFNEGRALESQGNMIAAQRLYSKVTKISPRFVYGYSNLGNTQVALGDLNDADSNYSKAIALCRESSLQAQEQGFGIKKCNDLYVLLLNRGSVRLNTPTKSNYKQEALKDLRESNTLRDRPDAIILQNLARAEEINGFYNLADKNYGLAISMTSNEVNPYWLRSSMVKLQLGDIKGGQDLLKRIENRFPDAPEVKAASATFLWALSKDEKQKKELVITSPRSDDSSSSSSSSDVASSSSSKKKSSSSAAAAAIITQPRTSEDYQIEAQRKFLEIPDRQRLKFIDQEYLNNILAWPPIMMEGVQSIARTVGDLQ</sequence>
<dbReference type="InterPro" id="IPR011990">
    <property type="entry name" value="TPR-like_helical_dom_sf"/>
</dbReference>
<feature type="compositionally biased region" description="Low complexity" evidence="1">
    <location>
        <begin position="253"/>
        <end position="269"/>
    </location>
</feature>
<dbReference type="Proteomes" id="UP000095751">
    <property type="component" value="Unassembled WGS sequence"/>
</dbReference>